<evidence type="ECO:0000256" key="4">
    <source>
        <dbReference type="ARBA" id="ARBA00022827"/>
    </source>
</evidence>
<proteinExistence type="inferred from homology"/>
<dbReference type="Proteomes" id="UP001501563">
    <property type="component" value="Unassembled WGS sequence"/>
</dbReference>
<dbReference type="PROSITE" id="PS51387">
    <property type="entry name" value="FAD_PCMH"/>
    <property type="match status" value="1"/>
</dbReference>
<dbReference type="EMBL" id="BAAAZA010000086">
    <property type="protein sequence ID" value="GAA3909599.1"/>
    <property type="molecule type" value="Genomic_DNA"/>
</dbReference>
<keyword evidence="5" id="KW-0560">Oxidoreductase</keyword>
<organism evidence="7 8">
    <name type="scientific">Streptomyces lannensis</name>
    <dbReference type="NCBI Taxonomy" id="766498"/>
    <lineage>
        <taxon>Bacteria</taxon>
        <taxon>Bacillati</taxon>
        <taxon>Actinomycetota</taxon>
        <taxon>Actinomycetes</taxon>
        <taxon>Kitasatosporales</taxon>
        <taxon>Streptomycetaceae</taxon>
        <taxon>Streptomyces</taxon>
    </lineage>
</organism>
<dbReference type="Gene3D" id="3.30.465.10">
    <property type="match status" value="1"/>
</dbReference>
<keyword evidence="3" id="KW-0285">Flavoprotein</keyword>
<protein>
    <submittedName>
        <fullName evidence="7">FAD-binding oxidoreductase</fullName>
    </submittedName>
</protein>
<reference evidence="8" key="1">
    <citation type="journal article" date="2019" name="Int. J. Syst. Evol. Microbiol.">
        <title>The Global Catalogue of Microorganisms (GCM) 10K type strain sequencing project: providing services to taxonomists for standard genome sequencing and annotation.</title>
        <authorList>
            <consortium name="The Broad Institute Genomics Platform"/>
            <consortium name="The Broad Institute Genome Sequencing Center for Infectious Disease"/>
            <person name="Wu L."/>
            <person name="Ma J."/>
        </authorList>
    </citation>
    <scope>NUCLEOTIDE SEQUENCE [LARGE SCALE GENOMIC DNA]</scope>
    <source>
        <strain evidence="8">JCM 16578</strain>
    </source>
</reference>
<evidence type="ECO:0000256" key="5">
    <source>
        <dbReference type="ARBA" id="ARBA00023002"/>
    </source>
</evidence>
<dbReference type="Gene3D" id="3.40.462.20">
    <property type="match status" value="1"/>
</dbReference>
<comment type="similarity">
    <text evidence="2">Belongs to the oxygen-dependent FAD-linked oxidoreductase family.</text>
</comment>
<evidence type="ECO:0000256" key="2">
    <source>
        <dbReference type="ARBA" id="ARBA00005466"/>
    </source>
</evidence>
<comment type="cofactor">
    <cofactor evidence="1">
        <name>FAD</name>
        <dbReference type="ChEBI" id="CHEBI:57692"/>
    </cofactor>
</comment>
<dbReference type="Gene3D" id="3.30.43.10">
    <property type="entry name" value="Uridine Diphospho-n-acetylenolpyruvylglucosamine Reductase, domain 2"/>
    <property type="match status" value="1"/>
</dbReference>
<dbReference type="InterPro" id="IPR016166">
    <property type="entry name" value="FAD-bd_PCMH"/>
</dbReference>
<dbReference type="InterPro" id="IPR012951">
    <property type="entry name" value="BBE"/>
</dbReference>
<feature type="domain" description="FAD-binding PCMH-type" evidence="6">
    <location>
        <begin position="54"/>
        <end position="223"/>
    </location>
</feature>
<comment type="caution">
    <text evidence="7">The sequence shown here is derived from an EMBL/GenBank/DDBJ whole genome shotgun (WGS) entry which is preliminary data.</text>
</comment>
<dbReference type="InterPro" id="IPR050416">
    <property type="entry name" value="FAD-linked_Oxidoreductase"/>
</dbReference>
<evidence type="ECO:0000313" key="7">
    <source>
        <dbReference type="EMBL" id="GAA3909599.1"/>
    </source>
</evidence>
<accession>A0ABP7LW16</accession>
<evidence type="ECO:0000313" key="8">
    <source>
        <dbReference type="Proteomes" id="UP001501563"/>
    </source>
</evidence>
<name>A0ABP7LW16_9ACTN</name>
<dbReference type="InterPro" id="IPR006094">
    <property type="entry name" value="Oxid_FAD_bind_N"/>
</dbReference>
<evidence type="ECO:0000256" key="3">
    <source>
        <dbReference type="ARBA" id="ARBA00022630"/>
    </source>
</evidence>
<dbReference type="Pfam" id="PF08031">
    <property type="entry name" value="BBE"/>
    <property type="match status" value="1"/>
</dbReference>
<dbReference type="InterPro" id="IPR016169">
    <property type="entry name" value="FAD-bd_PCMH_sub2"/>
</dbReference>
<dbReference type="InterPro" id="IPR016167">
    <property type="entry name" value="FAD-bd_PCMH_sub1"/>
</dbReference>
<sequence>MNMDGEMSESMAELIGARVKPEDVAELRQNVTGPVLEPGAEGYAAECATYNLNCVLKPAVVVGAANAEDVVAAVRFARRFELPVAVKSSAHQMVSSAEGWLLITTQRMKGISVNSEERTVRAEAGVRWSEVLPRAGEHGLAPVSGSAPEVGVIGYTLGGGQSPLLGRTYGYAADHVRGLEVVTADGELRRITPEGDPDLYWALLGGKGNFGVVTAIEFEVFPVTRFYGGGIYFRGNDLDRVLTAWRMWLPTVGDDMTSSIAVQRLPDLPALPEPLRGEFVVHLRIGYLGTATAGEQLLAPLRQAAPALLDLVGEKPVTSIGDIHLDPVDPMPYFDRCVCLTDFSEETAQALVELTGAKSNCTLTTVEIRALGGAFDREPPFPNSVPSKGLPYVVFAFAVGTLDRAEELETDLGRVVDGLAPWVAERNMVNFLSPNEATDTDGVRAVYGKERYDRLAAVKRHHDPNNVFRHNHNITPA</sequence>
<evidence type="ECO:0000256" key="1">
    <source>
        <dbReference type="ARBA" id="ARBA00001974"/>
    </source>
</evidence>
<evidence type="ECO:0000259" key="6">
    <source>
        <dbReference type="PROSITE" id="PS51387"/>
    </source>
</evidence>
<keyword evidence="8" id="KW-1185">Reference proteome</keyword>
<dbReference type="SUPFAM" id="SSF56176">
    <property type="entry name" value="FAD-binding/transporter-associated domain-like"/>
    <property type="match status" value="1"/>
</dbReference>
<gene>
    <name evidence="7" type="ORF">GCM10022207_93840</name>
</gene>
<dbReference type="Pfam" id="PF01565">
    <property type="entry name" value="FAD_binding_4"/>
    <property type="match status" value="1"/>
</dbReference>
<dbReference type="PANTHER" id="PTHR42973:SF39">
    <property type="entry name" value="FAD-BINDING PCMH-TYPE DOMAIN-CONTAINING PROTEIN"/>
    <property type="match status" value="1"/>
</dbReference>
<keyword evidence="4" id="KW-0274">FAD</keyword>
<dbReference type="InterPro" id="IPR036318">
    <property type="entry name" value="FAD-bd_PCMH-like_sf"/>
</dbReference>
<dbReference type="PANTHER" id="PTHR42973">
    <property type="entry name" value="BINDING OXIDOREDUCTASE, PUTATIVE (AFU_ORTHOLOGUE AFUA_1G17690)-RELATED"/>
    <property type="match status" value="1"/>
</dbReference>